<reference evidence="4" key="1">
    <citation type="submission" date="2016-11" db="EMBL/GenBank/DDBJ databases">
        <authorList>
            <person name="Varghese N."/>
            <person name="Submissions S."/>
        </authorList>
    </citation>
    <scope>NUCLEOTIDE SEQUENCE [LARGE SCALE GENOMIC DNA]</scope>
    <source>
        <strain evidence="4">DSM 28223</strain>
    </source>
</reference>
<feature type="transmembrane region" description="Helical" evidence="2">
    <location>
        <begin position="33"/>
        <end position="52"/>
    </location>
</feature>
<keyword evidence="2" id="KW-0812">Transmembrane</keyword>
<feature type="transmembrane region" description="Helical" evidence="2">
    <location>
        <begin position="6"/>
        <end position="26"/>
    </location>
</feature>
<evidence type="ECO:0000313" key="3">
    <source>
        <dbReference type="EMBL" id="SHH74473.1"/>
    </source>
</evidence>
<feature type="region of interest" description="Disordered" evidence="1">
    <location>
        <begin position="99"/>
        <end position="125"/>
    </location>
</feature>
<dbReference type="RefSeq" id="WP_072793994.1">
    <property type="nucleotide sequence ID" value="NZ_FQWM01000008.1"/>
</dbReference>
<dbReference type="EMBL" id="FQWM01000008">
    <property type="protein sequence ID" value="SHH74473.1"/>
    <property type="molecule type" value="Genomic_DNA"/>
</dbReference>
<dbReference type="AlphaFoldDB" id="A0A1M5VHT6"/>
<feature type="transmembrane region" description="Helical" evidence="2">
    <location>
        <begin position="64"/>
        <end position="91"/>
    </location>
</feature>
<organism evidence="3 4">
    <name type="scientific">Cognatishimia maritima</name>
    <dbReference type="NCBI Taxonomy" id="870908"/>
    <lineage>
        <taxon>Bacteria</taxon>
        <taxon>Pseudomonadati</taxon>
        <taxon>Pseudomonadota</taxon>
        <taxon>Alphaproteobacteria</taxon>
        <taxon>Rhodobacterales</taxon>
        <taxon>Paracoccaceae</taxon>
        <taxon>Cognatishimia</taxon>
    </lineage>
</organism>
<evidence type="ECO:0000313" key="4">
    <source>
        <dbReference type="Proteomes" id="UP000184211"/>
    </source>
</evidence>
<gene>
    <name evidence="3" type="ORF">SAMN04488044_3164</name>
</gene>
<proteinExistence type="predicted"/>
<name>A0A1M5VHT6_9RHOB</name>
<protein>
    <submittedName>
        <fullName evidence="3">Uncharacterized protein</fullName>
    </submittedName>
</protein>
<evidence type="ECO:0000256" key="2">
    <source>
        <dbReference type="SAM" id="Phobius"/>
    </source>
</evidence>
<dbReference type="STRING" id="870908.SAMN04488044_3164"/>
<sequence length="125" mass="13953">MNNPDQLLLIGGTMALLLAVAGFVLTQRNAWKVILILVALFGGLNIGVFLWSELLVDRWMSFRLYLFWIAALLPPLIGLGIGAAIGAFVNWRISKIKPTHKTRAPRQPRAPKPSKKQTQKPRIID</sequence>
<evidence type="ECO:0000256" key="1">
    <source>
        <dbReference type="SAM" id="MobiDB-lite"/>
    </source>
</evidence>
<dbReference type="Proteomes" id="UP000184211">
    <property type="component" value="Unassembled WGS sequence"/>
</dbReference>
<accession>A0A1M5VHT6</accession>
<keyword evidence="2" id="KW-0472">Membrane</keyword>
<keyword evidence="2" id="KW-1133">Transmembrane helix</keyword>
<keyword evidence="4" id="KW-1185">Reference proteome</keyword>